<dbReference type="PROSITE" id="PS00463">
    <property type="entry name" value="ZN2_CY6_FUNGAL_1"/>
    <property type="match status" value="1"/>
</dbReference>
<dbReference type="Pfam" id="PF00172">
    <property type="entry name" value="Zn_clus"/>
    <property type="match status" value="1"/>
</dbReference>
<dbReference type="SUPFAM" id="SSF57701">
    <property type="entry name" value="Zn2/Cys6 DNA-binding domain"/>
    <property type="match status" value="1"/>
</dbReference>
<gene>
    <name evidence="8" type="ORF">OIDMADRAFT_40903</name>
</gene>
<dbReference type="CDD" id="cd00067">
    <property type="entry name" value="GAL4"/>
    <property type="match status" value="1"/>
</dbReference>
<evidence type="ECO:0000256" key="1">
    <source>
        <dbReference type="ARBA" id="ARBA00004123"/>
    </source>
</evidence>
<keyword evidence="2" id="KW-0805">Transcription regulation</keyword>
<dbReference type="GO" id="GO:0008270">
    <property type="term" value="F:zinc ion binding"/>
    <property type="evidence" value="ECO:0007669"/>
    <property type="project" value="InterPro"/>
</dbReference>
<dbReference type="InterPro" id="IPR036864">
    <property type="entry name" value="Zn2-C6_fun-type_DNA-bd_sf"/>
</dbReference>
<evidence type="ECO:0000313" key="8">
    <source>
        <dbReference type="EMBL" id="KIN01632.1"/>
    </source>
</evidence>
<dbReference type="OrthoDB" id="3429912at2759"/>
<feature type="domain" description="Zn(2)-C6 fungal-type" evidence="7">
    <location>
        <begin position="23"/>
        <end position="55"/>
    </location>
</feature>
<evidence type="ECO:0000256" key="3">
    <source>
        <dbReference type="ARBA" id="ARBA00023125"/>
    </source>
</evidence>
<evidence type="ECO:0000259" key="7">
    <source>
        <dbReference type="PROSITE" id="PS50048"/>
    </source>
</evidence>
<dbReference type="EMBL" id="KN832875">
    <property type="protein sequence ID" value="KIN01632.1"/>
    <property type="molecule type" value="Genomic_DNA"/>
</dbReference>
<dbReference type="Gene3D" id="4.10.240.10">
    <property type="entry name" value="Zn(2)-C6 fungal-type DNA-binding domain"/>
    <property type="match status" value="1"/>
</dbReference>
<organism evidence="8 9">
    <name type="scientific">Oidiodendron maius (strain Zn)</name>
    <dbReference type="NCBI Taxonomy" id="913774"/>
    <lineage>
        <taxon>Eukaryota</taxon>
        <taxon>Fungi</taxon>
        <taxon>Dikarya</taxon>
        <taxon>Ascomycota</taxon>
        <taxon>Pezizomycotina</taxon>
        <taxon>Leotiomycetes</taxon>
        <taxon>Leotiomycetes incertae sedis</taxon>
        <taxon>Myxotrichaceae</taxon>
        <taxon>Oidiodendron</taxon>
    </lineage>
</organism>
<sequence>MDDTSPSSSTTAEQKDVAVKQAACLNCRRSKIRCLRNAEDTICRRCAQTNARCIIPDYHVGRKKGIKNKRGGLDKAVFRIEQAIKKSRTQGNQAGGDPEVIHLQNLLNEAHEVLAGQTVKDALPSHLSMQDPESRSNRPPAYRPDQVRQSLPPVGNPSSEDNYAVDDAENPLQLLARASDISTPPFQPSHSSNFLPSASAQLPPPDPHWKDDLQAFFGPFRPSLDVGEDVDPINLGLVTFEEADALFNYFYQNLAHTRWGLDQLLHTPTFVRNQSAFLFTSILAASALFMPSTAALSMRLSNHCRHLAHEAMKKRHRSPELVLAYMINIPWMSPGKHWSDDETCSYMAAALTVAVDISLNKVIVPSPSKCQITPQVAQSECITAKKALDMDGFHDVDPSSPLGRRLLRRRERVWLALVCMARGRSYTVPLTPLIESCDEWHSCDIADVWDGSIISSAVLRRDLMIEGFFNRWYGRWAFAIGGHNSNSIPPYVEILVTHGRLSVYSSVINHPTAPPEVKQFFRSAGLSSALSVMRAAVQGEGRLKSMPNNTVIMISFAAMICFRLNTLGANSNHSLAPSIRILIEETADVLERIGTNPSHRKGISALYGRHLREVTGTGARRQYAPPEPHPMAVGQSVMHAPPYPEPSMPRSMNVQPVQFSAMSDDQITQAIRNAEDGLGTDLTSFQLDERTGLDWLDWFDMDVTA</sequence>
<dbReference type="PANTHER" id="PTHR31845">
    <property type="entry name" value="FINGER DOMAIN PROTEIN, PUTATIVE-RELATED"/>
    <property type="match status" value="1"/>
</dbReference>
<dbReference type="GO" id="GO:0005634">
    <property type="term" value="C:nucleus"/>
    <property type="evidence" value="ECO:0007669"/>
    <property type="project" value="UniProtKB-SubCell"/>
</dbReference>
<dbReference type="InterPro" id="IPR001138">
    <property type="entry name" value="Zn2Cys6_DnaBD"/>
</dbReference>
<reference evidence="9" key="2">
    <citation type="submission" date="2015-01" db="EMBL/GenBank/DDBJ databases">
        <title>Evolutionary Origins and Diversification of the Mycorrhizal Mutualists.</title>
        <authorList>
            <consortium name="DOE Joint Genome Institute"/>
            <consortium name="Mycorrhizal Genomics Consortium"/>
            <person name="Kohler A."/>
            <person name="Kuo A."/>
            <person name="Nagy L.G."/>
            <person name="Floudas D."/>
            <person name="Copeland A."/>
            <person name="Barry K.W."/>
            <person name="Cichocki N."/>
            <person name="Veneault-Fourrey C."/>
            <person name="LaButti K."/>
            <person name="Lindquist E.A."/>
            <person name="Lipzen A."/>
            <person name="Lundell T."/>
            <person name="Morin E."/>
            <person name="Murat C."/>
            <person name="Riley R."/>
            <person name="Ohm R."/>
            <person name="Sun H."/>
            <person name="Tunlid A."/>
            <person name="Henrissat B."/>
            <person name="Grigoriev I.V."/>
            <person name="Hibbett D.S."/>
            <person name="Martin F."/>
        </authorList>
    </citation>
    <scope>NUCLEOTIDE SEQUENCE [LARGE SCALE GENOMIC DNA]</scope>
    <source>
        <strain evidence="9">Zn</strain>
    </source>
</reference>
<evidence type="ECO:0000256" key="4">
    <source>
        <dbReference type="ARBA" id="ARBA00023163"/>
    </source>
</evidence>
<dbReference type="HOGENOM" id="CLU_010001_1_0_1"/>
<dbReference type="Proteomes" id="UP000054321">
    <property type="component" value="Unassembled WGS sequence"/>
</dbReference>
<evidence type="ECO:0000256" key="5">
    <source>
        <dbReference type="ARBA" id="ARBA00023242"/>
    </source>
</evidence>
<dbReference type="GO" id="GO:0000981">
    <property type="term" value="F:DNA-binding transcription factor activity, RNA polymerase II-specific"/>
    <property type="evidence" value="ECO:0007669"/>
    <property type="project" value="InterPro"/>
</dbReference>
<feature type="compositionally biased region" description="Polar residues" evidence="6">
    <location>
        <begin position="181"/>
        <end position="200"/>
    </location>
</feature>
<dbReference type="PROSITE" id="PS50048">
    <property type="entry name" value="ZN2_CY6_FUNGAL_2"/>
    <property type="match status" value="1"/>
</dbReference>
<feature type="region of interest" description="Disordered" evidence="6">
    <location>
        <begin position="127"/>
        <end position="164"/>
    </location>
</feature>
<evidence type="ECO:0000256" key="6">
    <source>
        <dbReference type="SAM" id="MobiDB-lite"/>
    </source>
</evidence>
<dbReference type="InParanoid" id="A0A0C3HH41"/>
<dbReference type="SMART" id="SM00066">
    <property type="entry name" value="GAL4"/>
    <property type="match status" value="1"/>
</dbReference>
<dbReference type="GO" id="GO:0000976">
    <property type="term" value="F:transcription cis-regulatory region binding"/>
    <property type="evidence" value="ECO:0007669"/>
    <property type="project" value="TreeGrafter"/>
</dbReference>
<protein>
    <recommendedName>
        <fullName evidence="7">Zn(2)-C6 fungal-type domain-containing protein</fullName>
    </recommendedName>
</protein>
<feature type="region of interest" description="Disordered" evidence="6">
    <location>
        <begin position="181"/>
        <end position="208"/>
    </location>
</feature>
<keyword evidence="4" id="KW-0804">Transcription</keyword>
<dbReference type="AlphaFoldDB" id="A0A0C3HH41"/>
<dbReference type="PANTHER" id="PTHR31845:SF17">
    <property type="entry name" value="ZN(II)2CYS6 TRANSCRIPTION FACTOR (EUROFUNG)"/>
    <property type="match status" value="1"/>
</dbReference>
<evidence type="ECO:0000313" key="9">
    <source>
        <dbReference type="Proteomes" id="UP000054321"/>
    </source>
</evidence>
<comment type="subcellular location">
    <subcellularLocation>
        <location evidence="1">Nucleus</location>
    </subcellularLocation>
</comment>
<dbReference type="InterPro" id="IPR051089">
    <property type="entry name" value="prtT"/>
</dbReference>
<proteinExistence type="predicted"/>
<evidence type="ECO:0000256" key="2">
    <source>
        <dbReference type="ARBA" id="ARBA00023015"/>
    </source>
</evidence>
<keyword evidence="3" id="KW-0238">DNA-binding</keyword>
<accession>A0A0C3HH41</accession>
<dbReference type="STRING" id="913774.A0A0C3HH41"/>
<keyword evidence="9" id="KW-1185">Reference proteome</keyword>
<reference evidence="8 9" key="1">
    <citation type="submission" date="2014-04" db="EMBL/GenBank/DDBJ databases">
        <authorList>
            <consortium name="DOE Joint Genome Institute"/>
            <person name="Kuo A."/>
            <person name="Martino E."/>
            <person name="Perotto S."/>
            <person name="Kohler A."/>
            <person name="Nagy L.G."/>
            <person name="Floudas D."/>
            <person name="Copeland A."/>
            <person name="Barry K.W."/>
            <person name="Cichocki N."/>
            <person name="Veneault-Fourrey C."/>
            <person name="LaButti K."/>
            <person name="Lindquist E.A."/>
            <person name="Lipzen A."/>
            <person name="Lundell T."/>
            <person name="Morin E."/>
            <person name="Murat C."/>
            <person name="Sun H."/>
            <person name="Tunlid A."/>
            <person name="Henrissat B."/>
            <person name="Grigoriev I.V."/>
            <person name="Hibbett D.S."/>
            <person name="Martin F."/>
            <person name="Nordberg H.P."/>
            <person name="Cantor M.N."/>
            <person name="Hua S.X."/>
        </authorList>
    </citation>
    <scope>NUCLEOTIDE SEQUENCE [LARGE SCALE GENOMIC DNA]</scope>
    <source>
        <strain evidence="8 9">Zn</strain>
    </source>
</reference>
<name>A0A0C3HH41_OIDMZ</name>
<keyword evidence="5" id="KW-0539">Nucleus</keyword>